<reference evidence="2 3" key="1">
    <citation type="journal article" date="2004" name="Science">
        <title>A predator unmasked: life cycle of Bdellovibrio bacteriovorus from a genomic perspective.</title>
        <authorList>
            <person name="Rendulic S."/>
            <person name="Jagtap P."/>
            <person name="Rosinus A."/>
            <person name="Eppinger M."/>
            <person name="Baar C."/>
            <person name="Lanz C."/>
            <person name="Keller H."/>
            <person name="Lambert C."/>
            <person name="Evans K.J."/>
            <person name="Goesmann A."/>
            <person name="Meyer F."/>
            <person name="Sockett R.E."/>
            <person name="Schuster S.C."/>
        </authorList>
    </citation>
    <scope>NUCLEOTIDE SEQUENCE [LARGE SCALE GENOMIC DNA]</scope>
    <source>
        <strain evidence="3">ATCC 15356 / DSM 50701 / NCIMB 9529 / HD100</strain>
    </source>
</reference>
<proteinExistence type="predicted"/>
<organism evidence="2 3">
    <name type="scientific">Bdellovibrio bacteriovorus (strain ATCC 15356 / DSM 50701 / NCIMB 9529 / HD100)</name>
    <dbReference type="NCBI Taxonomy" id="264462"/>
    <lineage>
        <taxon>Bacteria</taxon>
        <taxon>Pseudomonadati</taxon>
        <taxon>Bdellovibrionota</taxon>
        <taxon>Bdellovibrionia</taxon>
        <taxon>Bdellovibrionales</taxon>
        <taxon>Pseudobdellovibrionaceae</taxon>
        <taxon>Bdellovibrio</taxon>
    </lineage>
</organism>
<dbReference type="AlphaFoldDB" id="Q6MLH0"/>
<dbReference type="EMBL" id="BX842651">
    <property type="protein sequence ID" value="CAE79887.1"/>
    <property type="molecule type" value="Genomic_DNA"/>
</dbReference>
<evidence type="ECO:0000313" key="3">
    <source>
        <dbReference type="Proteomes" id="UP000008080"/>
    </source>
</evidence>
<keyword evidence="3" id="KW-1185">Reference proteome</keyword>
<dbReference type="STRING" id="264462.Bd2041"/>
<sequence length="246" mass="28748">MEFWRSCLKTLLFVAILLVSSWGWALPLLRVAFSLDKPPYVIHETSSGLEVELLRQVFLDMGYEMIPVFQPPARSVRSLELGRVAAMATITNMPKFHLSDSYITFQNFAWTLKSKSFRLNALSDLGKRSVIAFQNARYFLGPEFSAAISKSSDYQEYAEQRRQIKMLMMDRVDVIICEERTFRMNQEILRKASNQPLPEVEKHALFEKSQYSVAFRDKKMRDLFNKSLKRIRENGDLKFVFNRYAD</sequence>
<dbReference type="KEGG" id="bba:Bd2041"/>
<dbReference type="Proteomes" id="UP000008080">
    <property type="component" value="Chromosome"/>
</dbReference>
<evidence type="ECO:0000313" key="2">
    <source>
        <dbReference type="EMBL" id="CAE79887.1"/>
    </source>
</evidence>
<accession>Q6MLH0</accession>
<dbReference type="SUPFAM" id="SSF53850">
    <property type="entry name" value="Periplasmic binding protein-like II"/>
    <property type="match status" value="1"/>
</dbReference>
<dbReference type="InterPro" id="IPR001638">
    <property type="entry name" value="Solute-binding_3/MltF_N"/>
</dbReference>
<feature type="domain" description="Solute-binding protein family 3/N-terminal" evidence="1">
    <location>
        <begin position="29"/>
        <end position="244"/>
    </location>
</feature>
<gene>
    <name evidence="2" type="ordered locus">Bd2041</name>
</gene>
<evidence type="ECO:0000259" key="1">
    <source>
        <dbReference type="Pfam" id="PF00497"/>
    </source>
</evidence>
<dbReference type="eggNOG" id="COG0834">
    <property type="taxonomic scope" value="Bacteria"/>
</dbReference>
<dbReference type="Pfam" id="PF00497">
    <property type="entry name" value="SBP_bac_3"/>
    <property type="match status" value="1"/>
</dbReference>
<protein>
    <submittedName>
        <fullName evidence="2">ABC polar amino acid transport system</fullName>
    </submittedName>
</protein>
<dbReference type="Gene3D" id="3.40.190.10">
    <property type="entry name" value="Periplasmic binding protein-like II"/>
    <property type="match status" value="2"/>
</dbReference>
<name>Q6MLH0_BDEBA</name>
<dbReference type="HOGENOM" id="CLU_070548_1_0_7"/>